<sequence>MSSGKGDVGIPVNVVGSSYVNIGIQGGAVNVPQKVPNNNNNADTNNRPTMSPIMINNQNTSNSSPKNSNMAKNIHTNNNNNNNTNATTNSINNTNNMDVNTVTNKSLSPAEIQQRQKLLLQQRALQQQQAMQNFENQFFQLLMTLNKKPKRIYNFVEETDLILQKYEQYRPSFELHIYEDKFKICAPSNSRFQQQQQVDSNQINSPNVNNKNNNNQRTSTVHNDGLILEKDDQTLKEFLEYVARGRIPEAIMEVLRDSNIQFYESNLILQVYDHTNTVEVTISRPVNKDSMNNLLPNNIQGDVSNTQGQNQQALNKQIRKFRRPRVYRTLLRPNDLTNYYDMMTYADQARFSDSIYQQFESEILSLTKRNIKLDVDLNPFEHREKIDEDEFCEPKFNENTKAMEFVHKKESTEDGTKGKVGHIPEHEETPQSISNYEQLMLIMSERTSTITKSTLATSLAEVSKKQNSNITSNNNNGLETSRNSSISLNSIPGSSSGGFKSSGLTTTANSANLTNLTTALVLSKTKSTATSSSEKSNNENTRFSRLKFIEQWKINVEKRKQQMVLSNNDNNANGLPDYLVLGTPFMTKISMTVPMTPQAQLLQQQKQFQKFQQQQQQQQQPIQTKEKKTTGKGIKHGASGATEKPKAKRTKKTKKDTDGAQQTPKRKRVSKKKQVAADSNNITAASPKSQPASTIGTPI</sequence>
<feature type="region of interest" description="Disordered" evidence="1">
    <location>
        <begin position="612"/>
        <end position="699"/>
    </location>
</feature>
<dbReference type="GO" id="GO:0006357">
    <property type="term" value="P:regulation of transcription by RNA polymerase II"/>
    <property type="evidence" value="ECO:0007669"/>
    <property type="project" value="TreeGrafter"/>
</dbReference>
<feature type="region of interest" description="Disordered" evidence="1">
    <location>
        <begin position="461"/>
        <end position="499"/>
    </location>
</feature>
<dbReference type="AlphaFoldDB" id="A0AAN7W025"/>
<feature type="compositionally biased region" description="Low complexity" evidence="1">
    <location>
        <begin position="467"/>
        <end position="476"/>
    </location>
</feature>
<protein>
    <recommendedName>
        <fullName evidence="2">Spt20-like SEP domain-containing protein</fullName>
    </recommendedName>
</protein>
<evidence type="ECO:0000313" key="3">
    <source>
        <dbReference type="EMBL" id="KAK5774261.1"/>
    </source>
</evidence>
<feature type="compositionally biased region" description="Low complexity" evidence="1">
    <location>
        <begin position="193"/>
        <end position="215"/>
    </location>
</feature>
<feature type="compositionally biased region" description="Polar residues" evidence="1">
    <location>
        <begin position="677"/>
        <end position="699"/>
    </location>
</feature>
<dbReference type="PANTHER" id="PTHR13526">
    <property type="entry name" value="TRANSCRIPTION FACTOR SPT20 HOMOLOG"/>
    <property type="match status" value="1"/>
</dbReference>
<evidence type="ECO:0000313" key="4">
    <source>
        <dbReference type="Proteomes" id="UP001306508"/>
    </source>
</evidence>
<keyword evidence="4" id="KW-1185">Reference proteome</keyword>
<reference evidence="4" key="1">
    <citation type="submission" date="2023-07" db="EMBL/GenBank/DDBJ databases">
        <title>A draft genome of Kazachstania heterogenica Y-27499.</title>
        <authorList>
            <person name="Donic C."/>
            <person name="Kralova J.S."/>
            <person name="Fidel L."/>
            <person name="Ben-Dor S."/>
            <person name="Jung S."/>
        </authorList>
    </citation>
    <scope>NUCLEOTIDE SEQUENCE [LARGE SCALE GENOMIC DNA]</scope>
    <source>
        <strain evidence="4">Y27499</strain>
    </source>
</reference>
<dbReference type="PANTHER" id="PTHR13526:SF8">
    <property type="entry name" value="TRANSCRIPTION FACTOR SPT20 HOMOLOG"/>
    <property type="match status" value="1"/>
</dbReference>
<feature type="region of interest" description="Disordered" evidence="1">
    <location>
        <begin position="193"/>
        <end position="219"/>
    </location>
</feature>
<accession>A0AAN7W025</accession>
<proteinExistence type="predicted"/>
<dbReference type="GO" id="GO:0000124">
    <property type="term" value="C:SAGA complex"/>
    <property type="evidence" value="ECO:0007669"/>
    <property type="project" value="InterPro"/>
</dbReference>
<gene>
    <name evidence="3" type="ORF">RI543_004550</name>
</gene>
<organism evidence="3 4">
    <name type="scientific">Arxiozyma heterogenica</name>
    <dbReference type="NCBI Taxonomy" id="278026"/>
    <lineage>
        <taxon>Eukaryota</taxon>
        <taxon>Fungi</taxon>
        <taxon>Dikarya</taxon>
        <taxon>Ascomycota</taxon>
        <taxon>Saccharomycotina</taxon>
        <taxon>Saccharomycetes</taxon>
        <taxon>Saccharomycetales</taxon>
        <taxon>Saccharomycetaceae</taxon>
        <taxon>Arxiozyma</taxon>
    </lineage>
</organism>
<dbReference type="GO" id="GO:0003712">
    <property type="term" value="F:transcription coregulator activity"/>
    <property type="evidence" value="ECO:0007669"/>
    <property type="project" value="InterPro"/>
</dbReference>
<feature type="domain" description="Spt20-like SEP" evidence="2">
    <location>
        <begin position="167"/>
        <end position="387"/>
    </location>
</feature>
<feature type="compositionally biased region" description="Low complexity" evidence="1">
    <location>
        <begin position="69"/>
        <end position="84"/>
    </location>
</feature>
<evidence type="ECO:0000256" key="1">
    <source>
        <dbReference type="SAM" id="MobiDB-lite"/>
    </source>
</evidence>
<dbReference type="InterPro" id="IPR021950">
    <property type="entry name" value="Spt20"/>
</dbReference>
<dbReference type="EMBL" id="JAWIZZ010000055">
    <property type="protein sequence ID" value="KAK5774261.1"/>
    <property type="molecule type" value="Genomic_DNA"/>
</dbReference>
<feature type="compositionally biased region" description="Basic residues" evidence="1">
    <location>
        <begin position="664"/>
        <end position="674"/>
    </location>
</feature>
<feature type="region of interest" description="Disordered" evidence="1">
    <location>
        <begin position="409"/>
        <end position="428"/>
    </location>
</feature>
<name>A0AAN7W025_9SACH</name>
<feature type="region of interest" description="Disordered" evidence="1">
    <location>
        <begin position="55"/>
        <end position="84"/>
    </location>
</feature>
<dbReference type="InterPro" id="IPR046468">
    <property type="entry name" value="Spt20-like_SEP"/>
</dbReference>
<feature type="compositionally biased region" description="Low complexity" evidence="1">
    <location>
        <begin position="483"/>
        <end position="499"/>
    </location>
</feature>
<dbReference type="Proteomes" id="UP001306508">
    <property type="component" value="Unassembled WGS sequence"/>
</dbReference>
<feature type="compositionally biased region" description="Polar residues" evidence="1">
    <location>
        <begin position="55"/>
        <end position="68"/>
    </location>
</feature>
<dbReference type="Pfam" id="PF12090">
    <property type="entry name" value="Spt20_SEP"/>
    <property type="match status" value="1"/>
</dbReference>
<evidence type="ECO:0000259" key="2">
    <source>
        <dbReference type="Pfam" id="PF12090"/>
    </source>
</evidence>
<comment type="caution">
    <text evidence="3">The sequence shown here is derived from an EMBL/GenBank/DDBJ whole genome shotgun (WGS) entry which is preliminary data.</text>
</comment>